<dbReference type="PIRSF" id="PIRSF004681">
    <property type="entry name" value="UCP004681"/>
    <property type="match status" value="1"/>
</dbReference>
<dbReference type="SUPFAM" id="SSF111038">
    <property type="entry name" value="YjbQ-like"/>
    <property type="match status" value="1"/>
</dbReference>
<dbReference type="PANTHER" id="PTHR30615">
    <property type="entry name" value="UNCHARACTERIZED PROTEIN YJBQ-RELATED"/>
    <property type="match status" value="1"/>
</dbReference>
<comment type="caution">
    <text evidence="2">The sequence shown here is derived from an EMBL/GenBank/DDBJ whole genome shotgun (WGS) entry which is preliminary data.</text>
</comment>
<dbReference type="AlphaFoldDB" id="A0A831LGC4"/>
<evidence type="ECO:0000256" key="1">
    <source>
        <dbReference type="ARBA" id="ARBA00005534"/>
    </source>
</evidence>
<protein>
    <submittedName>
        <fullName evidence="2">YjbQ family protein</fullName>
    </submittedName>
</protein>
<sequence>MSQGKITITTSCSKELIDITAQMEQVISRANINEGICYLFNPHTTAGLTINEGADPTVKDDILAGLLKITPFHLAYKHLEGNSPAHIMASLVGASLTVFITNKGLLLGTWQKIFFCEFDGPRSRSIHWRIIASD</sequence>
<dbReference type="NCBIfam" id="TIGR00149">
    <property type="entry name" value="TIGR00149_YjbQ"/>
    <property type="match status" value="1"/>
</dbReference>
<accession>A0A831LGC4</accession>
<dbReference type="Gene3D" id="2.60.120.460">
    <property type="entry name" value="YjbQ-like"/>
    <property type="match status" value="1"/>
</dbReference>
<proteinExistence type="inferred from homology"/>
<dbReference type="EMBL" id="DSDO01000079">
    <property type="protein sequence ID" value="HDR46289.1"/>
    <property type="molecule type" value="Genomic_DNA"/>
</dbReference>
<dbReference type="Proteomes" id="UP000886162">
    <property type="component" value="Unassembled WGS sequence"/>
</dbReference>
<dbReference type="PANTHER" id="PTHR30615:SF8">
    <property type="entry name" value="UPF0047 PROTEIN C4A8.02C"/>
    <property type="match status" value="1"/>
</dbReference>
<gene>
    <name evidence="2" type="ORF">ENN94_01160</name>
</gene>
<organism evidence="2">
    <name type="scientific">Geoalkalibacter subterraneus</name>
    <dbReference type="NCBI Taxonomy" id="483547"/>
    <lineage>
        <taxon>Bacteria</taxon>
        <taxon>Pseudomonadati</taxon>
        <taxon>Thermodesulfobacteriota</taxon>
        <taxon>Desulfuromonadia</taxon>
        <taxon>Desulfuromonadales</taxon>
        <taxon>Geoalkalibacteraceae</taxon>
        <taxon>Geoalkalibacter</taxon>
    </lineage>
</organism>
<dbReference type="InterPro" id="IPR035917">
    <property type="entry name" value="YjbQ-like_sf"/>
</dbReference>
<comment type="similarity">
    <text evidence="1">Belongs to the UPF0047 family.</text>
</comment>
<dbReference type="Pfam" id="PF01894">
    <property type="entry name" value="YjbQ"/>
    <property type="match status" value="1"/>
</dbReference>
<reference evidence="2" key="1">
    <citation type="journal article" date="2020" name="mSystems">
        <title>Genome- and Community-Level Interaction Insights into Carbon Utilization and Element Cycling Functions of Hydrothermarchaeota in Hydrothermal Sediment.</title>
        <authorList>
            <person name="Zhou Z."/>
            <person name="Liu Y."/>
            <person name="Xu W."/>
            <person name="Pan J."/>
            <person name="Luo Z.H."/>
            <person name="Li M."/>
        </authorList>
    </citation>
    <scope>NUCLEOTIDE SEQUENCE [LARGE SCALE GENOMIC DNA]</scope>
    <source>
        <strain evidence="2">SpSt-1220</strain>
    </source>
</reference>
<dbReference type="InterPro" id="IPR001602">
    <property type="entry name" value="UPF0047_YjbQ-like"/>
</dbReference>
<evidence type="ECO:0000313" key="2">
    <source>
        <dbReference type="EMBL" id="HDR46289.1"/>
    </source>
</evidence>
<name>A0A831LGC4_9BACT</name>